<protein>
    <submittedName>
        <fullName evidence="1">Uncharacterized protein</fullName>
    </submittedName>
</protein>
<keyword evidence="2" id="KW-1185">Reference proteome</keyword>
<evidence type="ECO:0000313" key="1">
    <source>
        <dbReference type="EMBL" id="KAI4862769.1"/>
    </source>
</evidence>
<accession>A0ACB9YUV0</accession>
<evidence type="ECO:0000313" key="2">
    <source>
        <dbReference type="Proteomes" id="UP001497700"/>
    </source>
</evidence>
<gene>
    <name evidence="1" type="ORF">F4820DRAFT_450685</name>
</gene>
<sequence length="321" mass="36083">MDTSQAGETVVSLVSLQPANLKLPVVAIAPDGDVIFVVGDEQRPLKVHSVFLRTVSSVFNAMLGPHYREGANLSSDCPKVIPLPEDDPEAMEIIFNIIHFRLDAVRDQFEPEDVLCLAIATDKYDLAQALRLSTRDWLQQCNSTQNPKESWKLVKASYLLLNDRAFEANTRGLLYHHGGSFFRLNDANAINFHFEDLIASMMEERRSLLRLQLICNYEGNRNNLDASGISKASVCDTIKALLFPVAKNYWELNHTPTRLSLGEYVRVKMEECVTKGFGGLCLTCVRTGEDHQNHNKQEKGSTNVKIKAEICQTIWTPVYTP</sequence>
<comment type="caution">
    <text evidence="1">The sequence shown here is derived from an EMBL/GenBank/DDBJ whole genome shotgun (WGS) entry which is preliminary data.</text>
</comment>
<dbReference type="EMBL" id="MU393519">
    <property type="protein sequence ID" value="KAI4862769.1"/>
    <property type="molecule type" value="Genomic_DNA"/>
</dbReference>
<name>A0ACB9YUV0_9PEZI</name>
<reference evidence="1 2" key="1">
    <citation type="journal article" date="2022" name="New Phytol.">
        <title>Ecological generalism drives hyperdiversity of secondary metabolite gene clusters in xylarialean endophytes.</title>
        <authorList>
            <person name="Franco M.E.E."/>
            <person name="Wisecaver J.H."/>
            <person name="Arnold A.E."/>
            <person name="Ju Y.M."/>
            <person name="Slot J.C."/>
            <person name="Ahrendt S."/>
            <person name="Moore L.P."/>
            <person name="Eastman K.E."/>
            <person name="Scott K."/>
            <person name="Konkel Z."/>
            <person name="Mondo S.J."/>
            <person name="Kuo A."/>
            <person name="Hayes R.D."/>
            <person name="Haridas S."/>
            <person name="Andreopoulos B."/>
            <person name="Riley R."/>
            <person name="LaButti K."/>
            <person name="Pangilinan J."/>
            <person name="Lipzen A."/>
            <person name="Amirebrahimi M."/>
            <person name="Yan J."/>
            <person name="Adam C."/>
            <person name="Keymanesh K."/>
            <person name="Ng V."/>
            <person name="Louie K."/>
            <person name="Northen T."/>
            <person name="Drula E."/>
            <person name="Henrissat B."/>
            <person name="Hsieh H.M."/>
            <person name="Youens-Clark K."/>
            <person name="Lutzoni F."/>
            <person name="Miadlikowska J."/>
            <person name="Eastwood D.C."/>
            <person name="Hamelin R.C."/>
            <person name="Grigoriev I.V."/>
            <person name="U'Ren J.M."/>
        </authorList>
    </citation>
    <scope>NUCLEOTIDE SEQUENCE [LARGE SCALE GENOMIC DNA]</scope>
    <source>
        <strain evidence="1 2">CBS 119005</strain>
    </source>
</reference>
<organism evidence="1 2">
    <name type="scientific">Hypoxylon rubiginosum</name>
    <dbReference type="NCBI Taxonomy" id="110542"/>
    <lineage>
        <taxon>Eukaryota</taxon>
        <taxon>Fungi</taxon>
        <taxon>Dikarya</taxon>
        <taxon>Ascomycota</taxon>
        <taxon>Pezizomycotina</taxon>
        <taxon>Sordariomycetes</taxon>
        <taxon>Xylariomycetidae</taxon>
        <taxon>Xylariales</taxon>
        <taxon>Hypoxylaceae</taxon>
        <taxon>Hypoxylon</taxon>
    </lineage>
</organism>
<dbReference type="Proteomes" id="UP001497700">
    <property type="component" value="Unassembled WGS sequence"/>
</dbReference>
<proteinExistence type="predicted"/>